<dbReference type="SMART" id="SM00091">
    <property type="entry name" value="PAS"/>
    <property type="match status" value="2"/>
</dbReference>
<dbReference type="PANTHER" id="PTHR43065">
    <property type="entry name" value="SENSOR HISTIDINE KINASE"/>
    <property type="match status" value="1"/>
</dbReference>
<sequence>MTEDIHFHPTPDAGVGELSSVLQATLPLLSQLLEAVPARVVVIDVNERLVWANQEFFRFTRLHPKQVLSQPIARIIGDAAYASYDSVRPRLASGQTVAWEGWTALAGMGRRYMREHLVPVDVRDGVPQATVVMSLDLTELKRRDAELSAKVAELEASEALKSSIFDNAMAALVSTDETGHIVEFNPAAAAMFGIAREQALGRAVAEVMIPPQLRAAHDAGMARVTAGGEQRVMGRRVEMPALRADGSEFPVEMVLWRTAVGAQTYYTASLFDLSERQTAQGEIERQREALRQSEKLTAMGSLLAGVAHELNNPLSIVMGRASLLAEKMTGHALAADAQRIHEAAERCGRIVRTFLNMARSRPANRSEVALNDLATAAIDMLAYVLRSHGIAVTLDLLPGLPPVKADADQIGQIVLNLIVNAQQALGLRDHGRQLTVSTGLAPMTEGDRRRVPRVWLRVRDNGPGIAAELRERIFEPFFTTKSEGVGTGLGLAVSRGIARDHGGELTLQDDEGISAGACFCLQLPVSGEPEARDTEPVPLPDTDEQSARLLVVDDEPEIAELIGEMLAGAGYEVMTAESGAVALAMLAEARFDAIVSDLHMPDLDGAALWREVKRTQPALARRMLFVTGDTLSPTARQFLDEARCDRLNKPFAKAELLARVMALLQP</sequence>
<evidence type="ECO:0000313" key="15">
    <source>
        <dbReference type="Proteomes" id="UP001606302"/>
    </source>
</evidence>
<dbReference type="Proteomes" id="UP001606302">
    <property type="component" value="Unassembled WGS sequence"/>
</dbReference>
<evidence type="ECO:0000256" key="2">
    <source>
        <dbReference type="ARBA" id="ARBA00012438"/>
    </source>
</evidence>
<keyword evidence="8" id="KW-0902">Two-component regulatory system</keyword>
<evidence type="ECO:0000256" key="6">
    <source>
        <dbReference type="ARBA" id="ARBA00022777"/>
    </source>
</evidence>
<dbReference type="RefSeq" id="WP_394508743.1">
    <property type="nucleotide sequence ID" value="NZ_JBIGHX010000001.1"/>
</dbReference>
<dbReference type="InterPro" id="IPR013656">
    <property type="entry name" value="PAS_4"/>
</dbReference>
<dbReference type="Gene3D" id="3.30.450.20">
    <property type="entry name" value="PAS domain"/>
    <property type="match status" value="2"/>
</dbReference>
<evidence type="ECO:0000256" key="1">
    <source>
        <dbReference type="ARBA" id="ARBA00000085"/>
    </source>
</evidence>
<dbReference type="Pfam" id="PF00512">
    <property type="entry name" value="HisKA"/>
    <property type="match status" value="1"/>
</dbReference>
<evidence type="ECO:0000259" key="11">
    <source>
        <dbReference type="PROSITE" id="PS50110"/>
    </source>
</evidence>
<feature type="domain" description="Response regulatory" evidence="11">
    <location>
        <begin position="548"/>
        <end position="664"/>
    </location>
</feature>
<dbReference type="InterPro" id="IPR003661">
    <property type="entry name" value="HisK_dim/P_dom"/>
</dbReference>
<keyword evidence="7" id="KW-0067">ATP-binding</keyword>
<dbReference type="Pfam" id="PF02518">
    <property type="entry name" value="HATPase_c"/>
    <property type="match status" value="1"/>
</dbReference>
<dbReference type="CDD" id="cd00130">
    <property type="entry name" value="PAS"/>
    <property type="match status" value="2"/>
</dbReference>
<keyword evidence="15" id="KW-1185">Reference proteome</keyword>
<dbReference type="InterPro" id="IPR036097">
    <property type="entry name" value="HisK_dim/P_sf"/>
</dbReference>
<dbReference type="SMART" id="SM00387">
    <property type="entry name" value="HATPase_c"/>
    <property type="match status" value="1"/>
</dbReference>
<dbReference type="InterPro" id="IPR035965">
    <property type="entry name" value="PAS-like_dom_sf"/>
</dbReference>
<dbReference type="Gene3D" id="1.10.287.130">
    <property type="match status" value="1"/>
</dbReference>
<feature type="modified residue" description="4-aspartylphosphate" evidence="9">
    <location>
        <position position="597"/>
    </location>
</feature>
<dbReference type="NCBIfam" id="TIGR00229">
    <property type="entry name" value="sensory_box"/>
    <property type="match status" value="1"/>
</dbReference>
<dbReference type="PROSITE" id="PS50113">
    <property type="entry name" value="PAC"/>
    <property type="match status" value="1"/>
</dbReference>
<evidence type="ECO:0000256" key="7">
    <source>
        <dbReference type="ARBA" id="ARBA00022840"/>
    </source>
</evidence>
<dbReference type="SUPFAM" id="SSF47384">
    <property type="entry name" value="Homodimeric domain of signal transducing histidine kinase"/>
    <property type="match status" value="1"/>
</dbReference>
<dbReference type="CDD" id="cd00082">
    <property type="entry name" value="HisKA"/>
    <property type="match status" value="1"/>
</dbReference>
<evidence type="ECO:0000256" key="4">
    <source>
        <dbReference type="ARBA" id="ARBA00022679"/>
    </source>
</evidence>
<dbReference type="InterPro" id="IPR011006">
    <property type="entry name" value="CheY-like_superfamily"/>
</dbReference>
<dbReference type="InterPro" id="IPR036890">
    <property type="entry name" value="HATPase_C_sf"/>
</dbReference>
<dbReference type="EC" id="2.7.13.3" evidence="2"/>
<evidence type="ECO:0000256" key="9">
    <source>
        <dbReference type="PROSITE-ProRule" id="PRU00169"/>
    </source>
</evidence>
<evidence type="ECO:0000259" key="12">
    <source>
        <dbReference type="PROSITE" id="PS50112"/>
    </source>
</evidence>
<comment type="catalytic activity">
    <reaction evidence="1">
        <text>ATP + protein L-histidine = ADP + protein N-phospho-L-histidine.</text>
        <dbReference type="EC" id="2.7.13.3"/>
    </reaction>
</comment>
<dbReference type="SUPFAM" id="SSF55874">
    <property type="entry name" value="ATPase domain of HSP90 chaperone/DNA topoisomerase II/histidine kinase"/>
    <property type="match status" value="1"/>
</dbReference>
<evidence type="ECO:0000259" key="10">
    <source>
        <dbReference type="PROSITE" id="PS50109"/>
    </source>
</evidence>
<evidence type="ECO:0000256" key="5">
    <source>
        <dbReference type="ARBA" id="ARBA00022741"/>
    </source>
</evidence>
<dbReference type="SUPFAM" id="SSF55785">
    <property type="entry name" value="PYP-like sensor domain (PAS domain)"/>
    <property type="match status" value="2"/>
</dbReference>
<dbReference type="InterPro" id="IPR001789">
    <property type="entry name" value="Sig_transdc_resp-reg_receiver"/>
</dbReference>
<organism evidence="14 15">
    <name type="scientific">Pelomonas lactea</name>
    <dbReference type="NCBI Taxonomy" id="3299030"/>
    <lineage>
        <taxon>Bacteria</taxon>
        <taxon>Pseudomonadati</taxon>
        <taxon>Pseudomonadota</taxon>
        <taxon>Betaproteobacteria</taxon>
        <taxon>Burkholderiales</taxon>
        <taxon>Sphaerotilaceae</taxon>
        <taxon>Roseateles</taxon>
    </lineage>
</organism>
<evidence type="ECO:0000256" key="3">
    <source>
        <dbReference type="ARBA" id="ARBA00022553"/>
    </source>
</evidence>
<dbReference type="InterPro" id="IPR005467">
    <property type="entry name" value="His_kinase_dom"/>
</dbReference>
<keyword evidence="6" id="KW-0418">Kinase</keyword>
<dbReference type="Pfam" id="PF08448">
    <property type="entry name" value="PAS_4"/>
    <property type="match status" value="1"/>
</dbReference>
<accession>A0ABW7GDC2</accession>
<dbReference type="Pfam" id="PF00989">
    <property type="entry name" value="PAS"/>
    <property type="match status" value="1"/>
</dbReference>
<dbReference type="SMART" id="SM00448">
    <property type="entry name" value="REC"/>
    <property type="match status" value="1"/>
</dbReference>
<protein>
    <recommendedName>
        <fullName evidence="2">histidine kinase</fullName>
        <ecNumber evidence="2">2.7.13.3</ecNumber>
    </recommendedName>
</protein>
<dbReference type="InterPro" id="IPR000014">
    <property type="entry name" value="PAS"/>
</dbReference>
<proteinExistence type="predicted"/>
<feature type="domain" description="PAS" evidence="12">
    <location>
        <begin position="157"/>
        <end position="228"/>
    </location>
</feature>
<dbReference type="InterPro" id="IPR013767">
    <property type="entry name" value="PAS_fold"/>
</dbReference>
<comment type="caution">
    <text evidence="14">The sequence shown here is derived from an EMBL/GenBank/DDBJ whole genome shotgun (WGS) entry which is preliminary data.</text>
</comment>
<dbReference type="SMART" id="SM00388">
    <property type="entry name" value="HisKA"/>
    <property type="match status" value="1"/>
</dbReference>
<evidence type="ECO:0000256" key="8">
    <source>
        <dbReference type="ARBA" id="ARBA00023012"/>
    </source>
</evidence>
<reference evidence="14 15" key="1">
    <citation type="submission" date="2024-08" db="EMBL/GenBank/DDBJ databases">
        <authorList>
            <person name="Lu H."/>
        </authorList>
    </citation>
    <scope>NUCLEOTIDE SEQUENCE [LARGE SCALE GENOMIC DNA]</scope>
    <source>
        <strain evidence="14 15">DXS20W</strain>
    </source>
</reference>
<dbReference type="SUPFAM" id="SSF52172">
    <property type="entry name" value="CheY-like"/>
    <property type="match status" value="1"/>
</dbReference>
<keyword evidence="4" id="KW-0808">Transferase</keyword>
<dbReference type="PROSITE" id="PS50109">
    <property type="entry name" value="HIS_KIN"/>
    <property type="match status" value="1"/>
</dbReference>
<keyword evidence="5" id="KW-0547">Nucleotide-binding</keyword>
<dbReference type="Gene3D" id="3.40.50.2300">
    <property type="match status" value="1"/>
</dbReference>
<dbReference type="Gene3D" id="3.30.565.10">
    <property type="entry name" value="Histidine kinase-like ATPase, C-terminal domain"/>
    <property type="match status" value="1"/>
</dbReference>
<evidence type="ECO:0000259" key="13">
    <source>
        <dbReference type="PROSITE" id="PS50113"/>
    </source>
</evidence>
<dbReference type="PANTHER" id="PTHR43065:SF42">
    <property type="entry name" value="TWO-COMPONENT SENSOR PPRA"/>
    <property type="match status" value="1"/>
</dbReference>
<keyword evidence="3 9" id="KW-0597">Phosphoprotein</keyword>
<feature type="domain" description="PAC" evidence="13">
    <location>
        <begin position="235"/>
        <end position="285"/>
    </location>
</feature>
<dbReference type="Pfam" id="PF00072">
    <property type="entry name" value="Response_reg"/>
    <property type="match status" value="1"/>
</dbReference>
<dbReference type="EMBL" id="JBIGHX010000001">
    <property type="protein sequence ID" value="MFG6459948.1"/>
    <property type="molecule type" value="Genomic_DNA"/>
</dbReference>
<dbReference type="InterPro" id="IPR003594">
    <property type="entry name" value="HATPase_dom"/>
</dbReference>
<dbReference type="InterPro" id="IPR000700">
    <property type="entry name" value="PAS-assoc_C"/>
</dbReference>
<gene>
    <name evidence="14" type="ORF">ACG04Q_00105</name>
</gene>
<dbReference type="PRINTS" id="PR00344">
    <property type="entry name" value="BCTRLSENSOR"/>
</dbReference>
<feature type="domain" description="Histidine kinase" evidence="10">
    <location>
        <begin position="305"/>
        <end position="527"/>
    </location>
</feature>
<evidence type="ECO:0000313" key="14">
    <source>
        <dbReference type="EMBL" id="MFG6459948.1"/>
    </source>
</evidence>
<dbReference type="PROSITE" id="PS50112">
    <property type="entry name" value="PAS"/>
    <property type="match status" value="1"/>
</dbReference>
<dbReference type="InterPro" id="IPR004358">
    <property type="entry name" value="Sig_transdc_His_kin-like_C"/>
</dbReference>
<name>A0ABW7GDC2_9BURK</name>
<dbReference type="PROSITE" id="PS50110">
    <property type="entry name" value="RESPONSE_REGULATORY"/>
    <property type="match status" value="1"/>
</dbReference>